<evidence type="ECO:0000313" key="2">
    <source>
        <dbReference type="Proteomes" id="UP000265703"/>
    </source>
</evidence>
<keyword evidence="2" id="KW-1185">Reference proteome</keyword>
<dbReference type="Proteomes" id="UP000265703">
    <property type="component" value="Unassembled WGS sequence"/>
</dbReference>
<dbReference type="AlphaFoldDB" id="A0A397TH34"/>
<dbReference type="EMBL" id="QKYT01000028">
    <property type="protein sequence ID" value="RIA97570.1"/>
    <property type="molecule type" value="Genomic_DNA"/>
</dbReference>
<evidence type="ECO:0000313" key="1">
    <source>
        <dbReference type="EMBL" id="RIA97570.1"/>
    </source>
</evidence>
<name>A0A397TH34_9GLOM</name>
<accession>A0A397TH34</accession>
<gene>
    <name evidence="1" type="ORF">C1645_813995</name>
</gene>
<protein>
    <submittedName>
        <fullName evidence="1">Uncharacterized protein</fullName>
    </submittedName>
</protein>
<reference evidence="1 2" key="1">
    <citation type="submission" date="2018-06" db="EMBL/GenBank/DDBJ databases">
        <title>Comparative genomics reveals the genomic features of Rhizophagus irregularis, R. cerebriforme, R. diaphanum and Gigaspora rosea, and their symbiotic lifestyle signature.</title>
        <authorList>
            <person name="Morin E."/>
            <person name="San Clemente H."/>
            <person name="Chen E.C.H."/>
            <person name="De La Providencia I."/>
            <person name="Hainaut M."/>
            <person name="Kuo A."/>
            <person name="Kohler A."/>
            <person name="Murat C."/>
            <person name="Tang N."/>
            <person name="Roy S."/>
            <person name="Loubradou J."/>
            <person name="Henrissat B."/>
            <person name="Grigoriev I.V."/>
            <person name="Corradi N."/>
            <person name="Roux C."/>
            <person name="Martin F.M."/>
        </authorList>
    </citation>
    <scope>NUCLEOTIDE SEQUENCE [LARGE SCALE GENOMIC DNA]</scope>
    <source>
        <strain evidence="1 2">DAOM 227022</strain>
    </source>
</reference>
<sequence length="57" mass="6511">MIIIVKIKYRDVWGFVQQAAQLAVEHNSHSEATSLTWLKTGIQISLSIFERAEPQAR</sequence>
<organism evidence="1 2">
    <name type="scientific">Glomus cerebriforme</name>
    <dbReference type="NCBI Taxonomy" id="658196"/>
    <lineage>
        <taxon>Eukaryota</taxon>
        <taxon>Fungi</taxon>
        <taxon>Fungi incertae sedis</taxon>
        <taxon>Mucoromycota</taxon>
        <taxon>Glomeromycotina</taxon>
        <taxon>Glomeromycetes</taxon>
        <taxon>Glomerales</taxon>
        <taxon>Glomeraceae</taxon>
        <taxon>Glomus</taxon>
    </lineage>
</organism>
<proteinExistence type="predicted"/>
<comment type="caution">
    <text evidence="1">The sequence shown here is derived from an EMBL/GenBank/DDBJ whole genome shotgun (WGS) entry which is preliminary data.</text>
</comment>